<accession>A0A939DRW7</accession>
<dbReference type="Pfam" id="PF11381">
    <property type="entry name" value="DUF3185"/>
    <property type="match status" value="1"/>
</dbReference>
<keyword evidence="3" id="KW-1185">Reference proteome</keyword>
<comment type="caution">
    <text evidence="2">The sequence shown here is derived from an EMBL/GenBank/DDBJ whole genome shotgun (WGS) entry which is preliminary data.</text>
</comment>
<evidence type="ECO:0000313" key="3">
    <source>
        <dbReference type="Proteomes" id="UP000664654"/>
    </source>
</evidence>
<organism evidence="2 3">
    <name type="scientific">Bowmanella dokdonensis</name>
    <dbReference type="NCBI Taxonomy" id="751969"/>
    <lineage>
        <taxon>Bacteria</taxon>
        <taxon>Pseudomonadati</taxon>
        <taxon>Pseudomonadota</taxon>
        <taxon>Gammaproteobacteria</taxon>
        <taxon>Alteromonadales</taxon>
        <taxon>Alteromonadaceae</taxon>
        <taxon>Bowmanella</taxon>
    </lineage>
</organism>
<keyword evidence="1" id="KW-1133">Transmembrane helix</keyword>
<evidence type="ECO:0000256" key="1">
    <source>
        <dbReference type="SAM" id="Phobius"/>
    </source>
</evidence>
<dbReference type="AlphaFoldDB" id="A0A939DRW7"/>
<dbReference type="EMBL" id="JAFKCV010000015">
    <property type="protein sequence ID" value="MBN7827232.1"/>
    <property type="molecule type" value="Genomic_DNA"/>
</dbReference>
<protein>
    <submittedName>
        <fullName evidence="2">DUF3185 family protein</fullName>
    </submittedName>
</protein>
<dbReference type="Proteomes" id="UP000664654">
    <property type="component" value="Unassembled WGS sequence"/>
</dbReference>
<dbReference type="RefSeq" id="WP_206575344.1">
    <property type="nucleotide sequence ID" value="NZ_JAFKCV010000015.1"/>
</dbReference>
<gene>
    <name evidence="2" type="ORF">J0A66_18515</name>
</gene>
<keyword evidence="1" id="KW-0812">Transmembrane</keyword>
<dbReference type="InterPro" id="IPR021521">
    <property type="entry name" value="DUF3185"/>
</dbReference>
<sequence>MASTTTKAVSLVLIVVGAGLLFWGYDMSESAGAQLTEAVTGSHSDEVMMRLIGGAASLVVGLFLFFKR</sequence>
<keyword evidence="1" id="KW-0472">Membrane</keyword>
<evidence type="ECO:0000313" key="2">
    <source>
        <dbReference type="EMBL" id="MBN7827232.1"/>
    </source>
</evidence>
<reference evidence="2" key="1">
    <citation type="submission" date="2021-03" db="EMBL/GenBank/DDBJ databases">
        <title>novel species isolated from a fishpond in China.</title>
        <authorList>
            <person name="Lu H."/>
            <person name="Cai Z."/>
        </authorList>
    </citation>
    <scope>NUCLEOTIDE SEQUENCE</scope>
    <source>
        <strain evidence="2">JCM 30855</strain>
    </source>
</reference>
<name>A0A939DRW7_9ALTE</name>
<feature type="transmembrane region" description="Helical" evidence="1">
    <location>
        <begin position="48"/>
        <end position="66"/>
    </location>
</feature>
<proteinExistence type="predicted"/>